<dbReference type="CDD" id="cd00146">
    <property type="entry name" value="PKD"/>
    <property type="match status" value="1"/>
</dbReference>
<dbReference type="InterPro" id="IPR013783">
    <property type="entry name" value="Ig-like_fold"/>
</dbReference>
<dbReference type="Pfam" id="PF18911">
    <property type="entry name" value="PKD_4"/>
    <property type="match status" value="1"/>
</dbReference>
<dbReference type="PROSITE" id="PS50093">
    <property type="entry name" value="PKD"/>
    <property type="match status" value="1"/>
</dbReference>
<dbReference type="SUPFAM" id="SSF49299">
    <property type="entry name" value="PKD domain"/>
    <property type="match status" value="1"/>
</dbReference>
<dbReference type="RefSeq" id="WP_321544066.1">
    <property type="nucleotide sequence ID" value="NZ_JAXIVS010000001.1"/>
</dbReference>
<sequence>MRSSSSLSLRALLSVLSVVAVGLLSPGCRRAAKPDMGLERTVEAGVPAEFGSAQEGAPSVSWDFGDGSAAQTGARVSHAFARGGTYTVRALDGSEEVGRVQLTVVPRPVLRAIPADAAFAAYIPQLRGGVEPMLALMGRLFGPDLVQRELAKEPMLQLAVESVRGSSQAVDAEEGFGLFSLPDFDGVVAMLGVADGPAVMAAVLKDFEADGKRVQPGAEGSARVESITGEEMLVFLDRGYLYLAMPDAETAPGEPVQAQATVAMTAEAVRGHIAGFTGPGLSESEVLTRLRGRVQEGSLYFYTAAPKQVTAERLPVSLSSLRVKEDRVELDGFTDFDKPLPELKPGPVPALLEKAPMGPVVAGMLSVHPGEVASRLLGEPGSPKRAEVLAKWSQEGVDAEALLGSLRGDVTLLVYFDAPAFYRNFITNKRPEPRGSVLLEAGLSRPEPVLAALTKTLTGSTWTQEKAKGVTRFRTRMMDQPVVFTVSADRLSLEAGEALEARPRGDVGGALRQRFGASAFGPSHLSVMVDAGRLRAELDAPEQVPGVPAAQLGAAKALGGAFLDQLPPVDHAFMDLSLEEGGLRVRGRVVVRTN</sequence>
<reference evidence="2 3" key="1">
    <citation type="submission" date="2023-12" db="EMBL/GenBank/DDBJ databases">
        <title>the genome sequence of Hyalangium sp. s54d21.</title>
        <authorList>
            <person name="Zhang X."/>
        </authorList>
    </citation>
    <scope>NUCLEOTIDE SEQUENCE [LARGE SCALE GENOMIC DNA]</scope>
    <source>
        <strain evidence="3">s54d21</strain>
    </source>
</reference>
<dbReference type="Gene3D" id="2.60.40.10">
    <property type="entry name" value="Immunoglobulins"/>
    <property type="match status" value="1"/>
</dbReference>
<keyword evidence="3" id="KW-1185">Reference proteome</keyword>
<gene>
    <name evidence="2" type="ORF">SYV04_03140</name>
</gene>
<dbReference type="InterPro" id="IPR000601">
    <property type="entry name" value="PKD_dom"/>
</dbReference>
<proteinExistence type="predicted"/>
<dbReference type="EMBL" id="JAXIVS010000001">
    <property type="protein sequence ID" value="MDY7225355.1"/>
    <property type="molecule type" value="Genomic_DNA"/>
</dbReference>
<comment type="caution">
    <text evidence="2">The sequence shown here is derived from an EMBL/GenBank/DDBJ whole genome shotgun (WGS) entry which is preliminary data.</text>
</comment>
<evidence type="ECO:0000259" key="1">
    <source>
        <dbReference type="PROSITE" id="PS50093"/>
    </source>
</evidence>
<organism evidence="2 3">
    <name type="scientific">Hyalangium rubrum</name>
    <dbReference type="NCBI Taxonomy" id="3103134"/>
    <lineage>
        <taxon>Bacteria</taxon>
        <taxon>Pseudomonadati</taxon>
        <taxon>Myxococcota</taxon>
        <taxon>Myxococcia</taxon>
        <taxon>Myxococcales</taxon>
        <taxon>Cystobacterineae</taxon>
        <taxon>Archangiaceae</taxon>
        <taxon>Hyalangium</taxon>
    </lineage>
</organism>
<accession>A0ABU5GZT0</accession>
<evidence type="ECO:0000313" key="3">
    <source>
        <dbReference type="Proteomes" id="UP001291309"/>
    </source>
</evidence>
<protein>
    <submittedName>
        <fullName evidence="2">PKD domain-containing protein</fullName>
    </submittedName>
</protein>
<feature type="domain" description="PKD" evidence="1">
    <location>
        <begin position="59"/>
        <end position="89"/>
    </location>
</feature>
<name>A0ABU5GZT0_9BACT</name>
<evidence type="ECO:0000313" key="2">
    <source>
        <dbReference type="EMBL" id="MDY7225355.1"/>
    </source>
</evidence>
<dbReference type="InterPro" id="IPR035986">
    <property type="entry name" value="PKD_dom_sf"/>
</dbReference>
<dbReference type="Proteomes" id="UP001291309">
    <property type="component" value="Unassembled WGS sequence"/>
</dbReference>